<evidence type="ECO:0008006" key="4">
    <source>
        <dbReference type="Google" id="ProtNLM"/>
    </source>
</evidence>
<dbReference type="EMBL" id="JBFXLQ010000013">
    <property type="protein sequence ID" value="KAL2868586.1"/>
    <property type="molecule type" value="Genomic_DNA"/>
</dbReference>
<reference evidence="2 3" key="1">
    <citation type="submission" date="2024-07" db="EMBL/GenBank/DDBJ databases">
        <title>Section-level genome sequencing and comparative genomics of Aspergillus sections Usti and Cavernicolus.</title>
        <authorList>
            <consortium name="Lawrence Berkeley National Laboratory"/>
            <person name="Nybo J.L."/>
            <person name="Vesth T.C."/>
            <person name="Theobald S."/>
            <person name="Frisvad J.C."/>
            <person name="Larsen T.O."/>
            <person name="Kjaerboelling I."/>
            <person name="Rothschild-Mancinelli K."/>
            <person name="Lyhne E.K."/>
            <person name="Kogle M.E."/>
            <person name="Barry K."/>
            <person name="Clum A."/>
            <person name="Na H."/>
            <person name="Ledsgaard L."/>
            <person name="Lin J."/>
            <person name="Lipzen A."/>
            <person name="Kuo A."/>
            <person name="Riley R."/>
            <person name="Mondo S."/>
            <person name="Labutti K."/>
            <person name="Haridas S."/>
            <person name="Pangalinan J."/>
            <person name="Salamov A.A."/>
            <person name="Simmons B.A."/>
            <person name="Magnuson J.K."/>
            <person name="Chen J."/>
            <person name="Drula E."/>
            <person name="Henrissat B."/>
            <person name="Wiebenga A."/>
            <person name="Lubbers R.J."/>
            <person name="Gomes A.C."/>
            <person name="Macurrencykelacurrency M.R."/>
            <person name="Stajich J."/>
            <person name="Grigoriev I.V."/>
            <person name="Mortensen U.H."/>
            <person name="De Vries R.P."/>
            <person name="Baker S.E."/>
            <person name="Andersen M.R."/>
        </authorList>
    </citation>
    <scope>NUCLEOTIDE SEQUENCE [LARGE SCALE GENOMIC DNA]</scope>
    <source>
        <strain evidence="2 3">CBS 449.75</strain>
    </source>
</reference>
<proteinExistence type="predicted"/>
<comment type="caution">
    <text evidence="2">The sequence shown here is derived from an EMBL/GenBank/DDBJ whole genome shotgun (WGS) entry which is preliminary data.</text>
</comment>
<dbReference type="RefSeq" id="XP_070887565.1">
    <property type="nucleotide sequence ID" value="XM_071035036.1"/>
</dbReference>
<organism evidence="2 3">
    <name type="scientific">Aspergillus lucknowensis</name>
    <dbReference type="NCBI Taxonomy" id="176173"/>
    <lineage>
        <taxon>Eukaryota</taxon>
        <taxon>Fungi</taxon>
        <taxon>Dikarya</taxon>
        <taxon>Ascomycota</taxon>
        <taxon>Pezizomycotina</taxon>
        <taxon>Eurotiomycetes</taxon>
        <taxon>Eurotiomycetidae</taxon>
        <taxon>Eurotiales</taxon>
        <taxon>Aspergillaceae</taxon>
        <taxon>Aspergillus</taxon>
        <taxon>Aspergillus subgen. Nidulantes</taxon>
    </lineage>
</organism>
<keyword evidence="3" id="KW-1185">Reference proteome</keyword>
<gene>
    <name evidence="2" type="ORF">BJX67DRAFT_45640</name>
</gene>
<protein>
    <recommendedName>
        <fullName evidence="4">Gamma-glutamylcyclotransferase AIG2-like domain-containing protein</fullName>
    </recommendedName>
</protein>
<evidence type="ECO:0000313" key="2">
    <source>
        <dbReference type="EMBL" id="KAL2868586.1"/>
    </source>
</evidence>
<feature type="region of interest" description="Disordered" evidence="1">
    <location>
        <begin position="1"/>
        <end position="22"/>
    </location>
</feature>
<evidence type="ECO:0000313" key="3">
    <source>
        <dbReference type="Proteomes" id="UP001610432"/>
    </source>
</evidence>
<accession>A0ABR4LVU1</accession>
<feature type="compositionally biased region" description="Low complexity" evidence="1">
    <location>
        <begin position="1"/>
        <end position="17"/>
    </location>
</feature>
<sequence>MSSSSLQSPPRSSPPVSQTVFKDSSVGLGPHLRQVTSLITPLLLTQYTTIDLLFEIENLAAITAANNDPDRPFHELLRVPQSIQRSCTTQEKFQTHNPTATCLVNLEGSLGSASKVQQLAGMLQLPQKVTGTGDNSEEASFCFVSGREKSTIVAALSKQRSRADPLLQVASFTPTFIRIDRAQKALSSDVITQRCVLATIQHFLRTALLTPSHIFLPSQSQYPVWYFLYGTLADPNILAEKQRLPVVPHLGQATVEGGIIPT</sequence>
<dbReference type="Proteomes" id="UP001610432">
    <property type="component" value="Unassembled WGS sequence"/>
</dbReference>
<dbReference type="GeneID" id="98150108"/>
<evidence type="ECO:0000256" key="1">
    <source>
        <dbReference type="SAM" id="MobiDB-lite"/>
    </source>
</evidence>
<name>A0ABR4LVU1_9EURO</name>